<reference evidence="2" key="1">
    <citation type="journal article" date="2014" name="Int. J. Syst. Evol. Microbiol.">
        <title>Complete genome sequence of Corynebacterium casei LMG S-19264T (=DSM 44701T), isolated from a smear-ripened cheese.</title>
        <authorList>
            <consortium name="US DOE Joint Genome Institute (JGI-PGF)"/>
            <person name="Walter F."/>
            <person name="Albersmeier A."/>
            <person name="Kalinowski J."/>
            <person name="Ruckert C."/>
        </authorList>
    </citation>
    <scope>NUCLEOTIDE SEQUENCE</scope>
    <source>
        <strain evidence="2">CGMCC 1.16134</strain>
    </source>
</reference>
<protein>
    <recommendedName>
        <fullName evidence="4">DUF4829 domain-containing protein</fullName>
    </recommendedName>
</protein>
<evidence type="ECO:0000313" key="3">
    <source>
        <dbReference type="Proteomes" id="UP000637643"/>
    </source>
</evidence>
<dbReference type="PROSITE" id="PS51257">
    <property type="entry name" value="PROKAR_LIPOPROTEIN"/>
    <property type="match status" value="1"/>
</dbReference>
<dbReference type="Proteomes" id="UP000637643">
    <property type="component" value="Unassembled WGS sequence"/>
</dbReference>
<dbReference type="EMBL" id="BMKR01000001">
    <property type="protein sequence ID" value="GGF59537.1"/>
    <property type="molecule type" value="Genomic_DNA"/>
</dbReference>
<name>A0A917BWF6_9BACL</name>
<gene>
    <name evidence="2" type="ORF">GCM10010912_00930</name>
</gene>
<dbReference type="RefSeq" id="WP_189021653.1">
    <property type="nucleotide sequence ID" value="NZ_BMKR01000001.1"/>
</dbReference>
<proteinExistence type="predicted"/>
<feature type="chain" id="PRO_5037755631" description="DUF4829 domain-containing protein" evidence="1">
    <location>
        <begin position="24"/>
        <end position="193"/>
    </location>
</feature>
<reference evidence="2" key="2">
    <citation type="submission" date="2020-09" db="EMBL/GenBank/DDBJ databases">
        <authorList>
            <person name="Sun Q."/>
            <person name="Zhou Y."/>
        </authorList>
    </citation>
    <scope>NUCLEOTIDE SEQUENCE</scope>
    <source>
        <strain evidence="2">CGMCC 1.16134</strain>
    </source>
</reference>
<evidence type="ECO:0008006" key="4">
    <source>
        <dbReference type="Google" id="ProtNLM"/>
    </source>
</evidence>
<evidence type="ECO:0000313" key="2">
    <source>
        <dbReference type="EMBL" id="GGF59537.1"/>
    </source>
</evidence>
<comment type="caution">
    <text evidence="2">The sequence shown here is derived from an EMBL/GenBank/DDBJ whole genome shotgun (WGS) entry which is preliminary data.</text>
</comment>
<accession>A0A917BWF6</accession>
<keyword evidence="1" id="KW-0732">Signal</keyword>
<sequence>MRFQKGMIGVIAALSIVIASGCAQESKIPDVSQAEASKGSTNSSTDKIGSTTILYTKEFSQERPDLSNFKEGVSFDLSDHVKDFFTQDISDKVQNNMKAIIQHDEKKFKENMLDEESVKFNMHWFNYKYEAGVKFEFKEVNTITYEQDAKRIQVVATFLRNIKDEEIEQEIMTYSLLEDKDKGTWLIATMDGN</sequence>
<feature type="signal peptide" evidence="1">
    <location>
        <begin position="1"/>
        <end position="23"/>
    </location>
</feature>
<keyword evidence="3" id="KW-1185">Reference proteome</keyword>
<dbReference type="AlphaFoldDB" id="A0A917BWF6"/>
<evidence type="ECO:0000256" key="1">
    <source>
        <dbReference type="SAM" id="SignalP"/>
    </source>
</evidence>
<organism evidence="2 3">
    <name type="scientific">Paenibacillus albidus</name>
    <dbReference type="NCBI Taxonomy" id="2041023"/>
    <lineage>
        <taxon>Bacteria</taxon>
        <taxon>Bacillati</taxon>
        <taxon>Bacillota</taxon>
        <taxon>Bacilli</taxon>
        <taxon>Bacillales</taxon>
        <taxon>Paenibacillaceae</taxon>
        <taxon>Paenibacillus</taxon>
    </lineage>
</organism>